<dbReference type="Pfam" id="PF06580">
    <property type="entry name" value="His_kinase"/>
    <property type="match status" value="1"/>
</dbReference>
<dbReference type="PROSITE" id="PS50885">
    <property type="entry name" value="HAMP"/>
    <property type="match status" value="1"/>
</dbReference>
<keyword evidence="3" id="KW-0597">Phosphoprotein</keyword>
<protein>
    <submittedName>
        <fullName evidence="8">Two-component system, sensor histidine kinase YesM</fullName>
    </submittedName>
</protein>
<name>A0A1G8FF23_9BACL</name>
<feature type="transmembrane region" description="Helical" evidence="6">
    <location>
        <begin position="12"/>
        <end position="35"/>
    </location>
</feature>
<dbReference type="GO" id="GO:0000155">
    <property type="term" value="F:phosphorelay sensor kinase activity"/>
    <property type="evidence" value="ECO:0007669"/>
    <property type="project" value="InterPro"/>
</dbReference>
<keyword evidence="9" id="KW-1185">Reference proteome</keyword>
<dbReference type="Pfam" id="PF00672">
    <property type="entry name" value="HAMP"/>
    <property type="match status" value="1"/>
</dbReference>
<keyword evidence="6" id="KW-1133">Transmembrane helix</keyword>
<dbReference type="Proteomes" id="UP000199050">
    <property type="component" value="Unassembled WGS sequence"/>
</dbReference>
<dbReference type="SUPFAM" id="SSF158472">
    <property type="entry name" value="HAMP domain-like"/>
    <property type="match status" value="1"/>
</dbReference>
<dbReference type="InterPro" id="IPR050640">
    <property type="entry name" value="Bact_2-comp_sensor_kinase"/>
</dbReference>
<dbReference type="InterPro" id="IPR003660">
    <property type="entry name" value="HAMP_dom"/>
</dbReference>
<dbReference type="STRING" id="1174501.SAMN05216192_101222"/>
<comment type="subcellular location">
    <subcellularLocation>
        <location evidence="1">Cell membrane</location>
        <topology evidence="1">Multi-pass membrane protein</topology>
    </subcellularLocation>
</comment>
<dbReference type="PANTHER" id="PTHR34220">
    <property type="entry name" value="SENSOR HISTIDINE KINASE YPDA"/>
    <property type="match status" value="1"/>
</dbReference>
<keyword evidence="6" id="KW-0812">Transmembrane</keyword>
<dbReference type="InterPro" id="IPR010559">
    <property type="entry name" value="Sig_transdc_His_kin_internal"/>
</dbReference>
<keyword evidence="4" id="KW-0808">Transferase</keyword>
<evidence type="ECO:0000256" key="1">
    <source>
        <dbReference type="ARBA" id="ARBA00004651"/>
    </source>
</evidence>
<evidence type="ECO:0000313" key="8">
    <source>
        <dbReference type="EMBL" id="SDH80642.1"/>
    </source>
</evidence>
<evidence type="ECO:0000256" key="4">
    <source>
        <dbReference type="ARBA" id="ARBA00022679"/>
    </source>
</evidence>
<proteinExistence type="predicted"/>
<evidence type="ECO:0000256" key="2">
    <source>
        <dbReference type="ARBA" id="ARBA00022475"/>
    </source>
</evidence>
<reference evidence="9" key="1">
    <citation type="submission" date="2016-10" db="EMBL/GenBank/DDBJ databases">
        <authorList>
            <person name="Varghese N."/>
            <person name="Submissions S."/>
        </authorList>
    </citation>
    <scope>NUCLEOTIDE SEQUENCE [LARGE SCALE GENOMIC DNA]</scope>
    <source>
        <strain evidence="9">CGMCC 1.11012</strain>
    </source>
</reference>
<evidence type="ECO:0000256" key="3">
    <source>
        <dbReference type="ARBA" id="ARBA00022553"/>
    </source>
</evidence>
<gene>
    <name evidence="8" type="ORF">SAMN05216192_101222</name>
</gene>
<keyword evidence="5 6" id="KW-0472">Membrane</keyword>
<evidence type="ECO:0000256" key="6">
    <source>
        <dbReference type="SAM" id="Phobius"/>
    </source>
</evidence>
<dbReference type="AlphaFoldDB" id="A0A1G8FF23"/>
<keyword evidence="2" id="KW-1003">Cell membrane</keyword>
<dbReference type="PANTHER" id="PTHR34220:SF7">
    <property type="entry name" value="SENSOR HISTIDINE KINASE YPDA"/>
    <property type="match status" value="1"/>
</dbReference>
<dbReference type="SUPFAM" id="SSF55874">
    <property type="entry name" value="ATPase domain of HSP90 chaperone/DNA topoisomerase II/histidine kinase"/>
    <property type="match status" value="1"/>
</dbReference>
<dbReference type="EMBL" id="FNDX01000001">
    <property type="protein sequence ID" value="SDH80642.1"/>
    <property type="molecule type" value="Genomic_DNA"/>
</dbReference>
<sequence>MNAPIRSFRTTILARMVMMYLIIILPVLLLGVYLYNWSYNNASRDLSTATMAQLTDYLGDLTRELDWIEMQQFDILEDNHLNRLAVTWDMMSSVERRSSLNELFQRLATIKTSSDYIKDIRIHVRKIDKTLSVQSTMQNFDTKSYSFFRSIPYKSDKKLISYNGLLHMIAIKQSGVKGDEPLFIVQVELDNRKLRSSLGQVNLYSGSRSYLLAEDSTFALGNDEETDNILKKNMTALREVQGRWSRFKADGRQYHIDKAFSEQLDLSVANFLPMEEVRRPLAKFKMWAWLFALASLCAVSVYTVMTYRMVHRPLLQLVKSFRRMEDGSLDIQIEHKHSDEFGYLYQRFNQMIAKLQILIDQDFKQKLMMQKAELKQLQSQINPHFLYNSFFILNSLSKTGDVERIEQFTGMLGEYFRFITRNGEDYVKLSEEIRHSRMYTEIQKLRFSRRIQVQFDELPEEMRDIRVPRLITQPLIENAYEHSLEKLPEEGMLRVSFESFSGEARIVIEDNGNELDDAGIKMLQEKLLHPLKFQEMTGMMNIHRRISLIHGDGGGLEISRSGLGGLKVMIRIGLRGKGDDV</sequence>
<dbReference type="SMART" id="SM00304">
    <property type="entry name" value="HAMP"/>
    <property type="match status" value="1"/>
</dbReference>
<organism evidence="8 9">
    <name type="scientific">Paenibacillus typhae</name>
    <dbReference type="NCBI Taxonomy" id="1174501"/>
    <lineage>
        <taxon>Bacteria</taxon>
        <taxon>Bacillati</taxon>
        <taxon>Bacillota</taxon>
        <taxon>Bacilli</taxon>
        <taxon>Bacillales</taxon>
        <taxon>Paenibacillaceae</taxon>
        <taxon>Paenibacillus</taxon>
    </lineage>
</organism>
<dbReference type="RefSeq" id="WP_341833369.1">
    <property type="nucleotide sequence ID" value="NZ_CBCSKY010000007.1"/>
</dbReference>
<evidence type="ECO:0000256" key="5">
    <source>
        <dbReference type="ARBA" id="ARBA00023136"/>
    </source>
</evidence>
<dbReference type="GO" id="GO:0005886">
    <property type="term" value="C:plasma membrane"/>
    <property type="evidence" value="ECO:0007669"/>
    <property type="project" value="UniProtKB-SubCell"/>
</dbReference>
<dbReference type="CDD" id="cd06225">
    <property type="entry name" value="HAMP"/>
    <property type="match status" value="1"/>
</dbReference>
<accession>A0A1G8FF23</accession>
<feature type="transmembrane region" description="Helical" evidence="6">
    <location>
        <begin position="286"/>
        <end position="305"/>
    </location>
</feature>
<evidence type="ECO:0000259" key="7">
    <source>
        <dbReference type="PROSITE" id="PS50885"/>
    </source>
</evidence>
<dbReference type="Gene3D" id="6.10.340.10">
    <property type="match status" value="1"/>
</dbReference>
<evidence type="ECO:0000313" key="9">
    <source>
        <dbReference type="Proteomes" id="UP000199050"/>
    </source>
</evidence>
<dbReference type="InterPro" id="IPR036890">
    <property type="entry name" value="HATPase_C_sf"/>
</dbReference>
<feature type="domain" description="HAMP" evidence="7">
    <location>
        <begin position="308"/>
        <end position="360"/>
    </location>
</feature>
<keyword evidence="8" id="KW-0418">Kinase</keyword>
<dbReference type="Gene3D" id="3.30.565.10">
    <property type="entry name" value="Histidine kinase-like ATPase, C-terminal domain"/>
    <property type="match status" value="1"/>
</dbReference>